<gene>
    <name evidence="2" type="ORF">MWN34_01570</name>
</gene>
<name>A0ABT0D6L8_9HYPH</name>
<dbReference type="EMBL" id="JALKCH010000001">
    <property type="protein sequence ID" value="MCK0195594.1"/>
    <property type="molecule type" value="Genomic_DNA"/>
</dbReference>
<feature type="region of interest" description="Disordered" evidence="1">
    <location>
        <begin position="138"/>
        <end position="199"/>
    </location>
</feature>
<feature type="compositionally biased region" description="Acidic residues" evidence="1">
    <location>
        <begin position="72"/>
        <end position="82"/>
    </location>
</feature>
<organism evidence="2 3">
    <name type="scientific">Ancylobacter crimeensis</name>
    <dbReference type="NCBI Taxonomy" id="2579147"/>
    <lineage>
        <taxon>Bacteria</taxon>
        <taxon>Pseudomonadati</taxon>
        <taxon>Pseudomonadota</taxon>
        <taxon>Alphaproteobacteria</taxon>
        <taxon>Hyphomicrobiales</taxon>
        <taxon>Xanthobacteraceae</taxon>
        <taxon>Ancylobacter</taxon>
    </lineage>
</organism>
<sequence>MVAAPARGSWWRIGLVGAIALGTLFMCVRVAQHGISYRLAQFRPDLALMIDGSSTDALVALADAKLSLSTDSDSDDTSETDDGSTPIAPAGDDGYSGDAATDAAAATAGPPATPLGNPTASDVSAGVATPVHALVSVVPPPAGSPQPTDVAVAGGPMPKAPGTGQEQVAQGGPSIVPPSPGAADAAPSGQPGNAVAEPKAPALSLQQTVAMSVFPGIAPPADAAATLSSIDLDGVAAIGRRLLEIDPLDTRGLRILGMVASLRGDTDRARALMQAVADRTRRDVVAEIWLALDMVNREDYANAIAHMDNALRVSPDLIGMLQPVLAAMIRTDDARAALVARLATMPPWRKALFTNLDSANPDLGKAVPQFFADLKVAGAPPSDVEGRPIILKMIKAGTSHDAYSAFMAQLQDDRLDSISNVFNGDFRYPVTRYPFDWWIPTNRGGYVITLGRAPDAPESTAMTIEFLGGRTPFRDVSQWLALQPGNYVLSGLANSPGLNTLRGMTWRVYCSPNKNVAETPLLRGQMSWQHFEQIFTVPDGCTEQLLRLELAARVPAEEEVSGIISFTNIAIQHSDVAPPAPPPAAGG</sequence>
<dbReference type="RefSeq" id="WP_247025869.1">
    <property type="nucleotide sequence ID" value="NZ_JALKCH010000001.1"/>
</dbReference>
<dbReference type="Gene3D" id="1.25.40.10">
    <property type="entry name" value="Tetratricopeptide repeat domain"/>
    <property type="match status" value="1"/>
</dbReference>
<evidence type="ECO:0000313" key="2">
    <source>
        <dbReference type="EMBL" id="MCK0195594.1"/>
    </source>
</evidence>
<protein>
    <recommendedName>
        <fullName evidence="4">Tetratricopeptide repeat protein</fullName>
    </recommendedName>
</protein>
<evidence type="ECO:0000256" key="1">
    <source>
        <dbReference type="SAM" id="MobiDB-lite"/>
    </source>
</evidence>
<comment type="caution">
    <text evidence="2">The sequence shown here is derived from an EMBL/GenBank/DDBJ whole genome shotgun (WGS) entry which is preliminary data.</text>
</comment>
<dbReference type="InterPro" id="IPR011990">
    <property type="entry name" value="TPR-like_helical_dom_sf"/>
</dbReference>
<feature type="region of interest" description="Disordered" evidence="1">
    <location>
        <begin position="68"/>
        <end position="124"/>
    </location>
</feature>
<dbReference type="Proteomes" id="UP001203284">
    <property type="component" value="Unassembled WGS sequence"/>
</dbReference>
<feature type="compositionally biased region" description="Low complexity" evidence="1">
    <location>
        <begin position="83"/>
        <end position="120"/>
    </location>
</feature>
<evidence type="ECO:0000313" key="3">
    <source>
        <dbReference type="Proteomes" id="UP001203284"/>
    </source>
</evidence>
<accession>A0ABT0D6L8</accession>
<feature type="compositionally biased region" description="Low complexity" evidence="1">
    <location>
        <begin position="181"/>
        <end position="192"/>
    </location>
</feature>
<proteinExistence type="predicted"/>
<keyword evidence="3" id="KW-1185">Reference proteome</keyword>
<reference evidence="2 3" key="1">
    <citation type="submission" date="2022-04" db="EMBL/GenBank/DDBJ databases">
        <authorList>
            <person name="Grouzdev D.S."/>
            <person name="Pantiukh K.S."/>
            <person name="Krutkina M.S."/>
        </authorList>
    </citation>
    <scope>NUCLEOTIDE SEQUENCE [LARGE SCALE GENOMIC DNA]</scope>
    <source>
        <strain evidence="2 3">6x-1</strain>
    </source>
</reference>
<dbReference type="SUPFAM" id="SSF48452">
    <property type="entry name" value="TPR-like"/>
    <property type="match status" value="1"/>
</dbReference>
<evidence type="ECO:0008006" key="4">
    <source>
        <dbReference type="Google" id="ProtNLM"/>
    </source>
</evidence>